<dbReference type="AlphaFoldDB" id="A0A4C1UTR5"/>
<protein>
    <submittedName>
        <fullName evidence="2">Uncharacterized protein</fullName>
    </submittedName>
</protein>
<proteinExistence type="predicted"/>
<feature type="region of interest" description="Disordered" evidence="1">
    <location>
        <begin position="1"/>
        <end position="74"/>
    </location>
</feature>
<keyword evidence="3" id="KW-1185">Reference proteome</keyword>
<gene>
    <name evidence="2" type="ORF">EVAR_94668_1</name>
</gene>
<accession>A0A4C1UTR5</accession>
<reference evidence="2 3" key="1">
    <citation type="journal article" date="2019" name="Commun. Biol.">
        <title>The bagworm genome reveals a unique fibroin gene that provides high tensile strength.</title>
        <authorList>
            <person name="Kono N."/>
            <person name="Nakamura H."/>
            <person name="Ohtoshi R."/>
            <person name="Tomita M."/>
            <person name="Numata K."/>
            <person name="Arakawa K."/>
        </authorList>
    </citation>
    <scope>NUCLEOTIDE SEQUENCE [LARGE SCALE GENOMIC DNA]</scope>
</reference>
<name>A0A4C1UTR5_EUMVA</name>
<evidence type="ECO:0000313" key="2">
    <source>
        <dbReference type="EMBL" id="GBP29828.1"/>
    </source>
</evidence>
<comment type="caution">
    <text evidence="2">The sequence shown here is derived from an EMBL/GenBank/DDBJ whole genome shotgun (WGS) entry which is preliminary data.</text>
</comment>
<feature type="compositionally biased region" description="Polar residues" evidence="1">
    <location>
        <begin position="50"/>
        <end position="74"/>
    </location>
</feature>
<organism evidence="2 3">
    <name type="scientific">Eumeta variegata</name>
    <name type="common">Bagworm moth</name>
    <name type="synonym">Eumeta japonica</name>
    <dbReference type="NCBI Taxonomy" id="151549"/>
    <lineage>
        <taxon>Eukaryota</taxon>
        <taxon>Metazoa</taxon>
        <taxon>Ecdysozoa</taxon>
        <taxon>Arthropoda</taxon>
        <taxon>Hexapoda</taxon>
        <taxon>Insecta</taxon>
        <taxon>Pterygota</taxon>
        <taxon>Neoptera</taxon>
        <taxon>Endopterygota</taxon>
        <taxon>Lepidoptera</taxon>
        <taxon>Glossata</taxon>
        <taxon>Ditrysia</taxon>
        <taxon>Tineoidea</taxon>
        <taxon>Psychidae</taxon>
        <taxon>Oiketicinae</taxon>
        <taxon>Eumeta</taxon>
    </lineage>
</organism>
<evidence type="ECO:0000313" key="3">
    <source>
        <dbReference type="Proteomes" id="UP000299102"/>
    </source>
</evidence>
<dbReference type="EMBL" id="BGZK01000224">
    <property type="protein sequence ID" value="GBP29828.1"/>
    <property type="molecule type" value="Genomic_DNA"/>
</dbReference>
<dbReference type="Proteomes" id="UP000299102">
    <property type="component" value="Unassembled WGS sequence"/>
</dbReference>
<feature type="compositionally biased region" description="Low complexity" evidence="1">
    <location>
        <begin position="19"/>
        <end position="36"/>
    </location>
</feature>
<sequence length="137" mass="14519">MAKYRHLLENNVLSEPNYSIASSSTTASSNTSIDNSETAPEDAAPGANGEITSNEAAPSSSNETTPENDASYSNNLHMSISCTLSSSQHLKTIPTTATTGPHHVEPSHLAVFFQKASYIAVPLPLVAAPYGRERDKT</sequence>
<evidence type="ECO:0000256" key="1">
    <source>
        <dbReference type="SAM" id="MobiDB-lite"/>
    </source>
</evidence>